<keyword evidence="1" id="KW-0472">Membrane</keyword>
<dbReference type="NCBIfam" id="TIGR04223">
    <property type="entry name" value="quorum_AgrD"/>
    <property type="match status" value="1"/>
</dbReference>
<proteinExistence type="predicted"/>
<evidence type="ECO:0000256" key="1">
    <source>
        <dbReference type="SAM" id="Phobius"/>
    </source>
</evidence>
<evidence type="ECO:0000313" key="3">
    <source>
        <dbReference type="Proteomes" id="UP001306950"/>
    </source>
</evidence>
<feature type="transmembrane region" description="Helical" evidence="1">
    <location>
        <begin position="12"/>
        <end position="31"/>
    </location>
</feature>
<protein>
    <submittedName>
        <fullName evidence="2">Cyclic lactone autoinducer peptide</fullName>
    </submittedName>
</protein>
<keyword evidence="1" id="KW-0812">Transmembrane</keyword>
<comment type="caution">
    <text evidence="2">The sequence shown here is derived from an EMBL/GenBank/DDBJ whole genome shotgun (WGS) entry which is preliminary data.</text>
</comment>
<dbReference type="EMBL" id="JAZHPZ010000002">
    <property type="protein sequence ID" value="MEF2965416.1"/>
    <property type="molecule type" value="Genomic_DNA"/>
</dbReference>
<keyword evidence="1" id="KW-1133">Transmembrane helix</keyword>
<name>A0ABU7VQD0_9BACL</name>
<reference evidence="2 3" key="1">
    <citation type="submission" date="2024-02" db="EMBL/GenBank/DDBJ databases">
        <title>A nitrogen-fixing paenibacillus bacterium.</title>
        <authorList>
            <person name="Zhang W.L."/>
            <person name="Chen S.F."/>
        </authorList>
    </citation>
    <scope>NUCLEOTIDE SEQUENCE [LARGE SCALE GENOMIC DNA]</scope>
    <source>
        <strain evidence="2 3">M1</strain>
    </source>
</reference>
<gene>
    <name evidence="2" type="ORF">V3851_06175</name>
</gene>
<dbReference type="RefSeq" id="WP_331845647.1">
    <property type="nucleotide sequence ID" value="NZ_JAZHPZ010000002.1"/>
</dbReference>
<keyword evidence="3" id="KW-1185">Reference proteome</keyword>
<dbReference type="Proteomes" id="UP001306950">
    <property type="component" value="Unassembled WGS sequence"/>
</dbReference>
<organism evidence="2 3">
    <name type="scientific">Paenibacillus haidiansis</name>
    <dbReference type="NCBI Taxonomy" id="1574488"/>
    <lineage>
        <taxon>Bacteria</taxon>
        <taxon>Bacillati</taxon>
        <taxon>Bacillota</taxon>
        <taxon>Bacilli</taxon>
        <taxon>Bacillales</taxon>
        <taxon>Paenibacillaceae</taxon>
        <taxon>Paenibacillus</taxon>
    </lineage>
</organism>
<accession>A0ABU7VQD0</accession>
<evidence type="ECO:0000313" key="2">
    <source>
        <dbReference type="EMBL" id="MEF2965416.1"/>
    </source>
</evidence>
<dbReference type="InterPro" id="IPR009229">
    <property type="entry name" value="AgrD"/>
</dbReference>
<sequence>MKLAKLPLKALSMTAGLFAVIGANTLCWWFVHDPEKPEELKKLRKF</sequence>